<dbReference type="GO" id="GO:0055088">
    <property type="term" value="P:lipid homeostasis"/>
    <property type="evidence" value="ECO:0007669"/>
    <property type="project" value="EnsemblFungi"/>
</dbReference>
<dbReference type="RefSeq" id="XP_004179447.1">
    <property type="nucleotide sequence ID" value="XM_004179399.1"/>
</dbReference>
<dbReference type="OMA" id="KVQYPWI"/>
<organism evidence="3 4">
    <name type="scientific">Henningerozyma blattae (strain ATCC 34711 / CBS 6284 / DSM 70876 / NBRC 10599 / NRRL Y-10934 / UCD 77-7)</name>
    <name type="common">Yeast</name>
    <name type="synonym">Tetrapisispora blattae</name>
    <dbReference type="NCBI Taxonomy" id="1071380"/>
    <lineage>
        <taxon>Eukaryota</taxon>
        <taxon>Fungi</taxon>
        <taxon>Dikarya</taxon>
        <taxon>Ascomycota</taxon>
        <taxon>Saccharomycotina</taxon>
        <taxon>Saccharomycetes</taxon>
        <taxon>Saccharomycetales</taxon>
        <taxon>Saccharomycetaceae</taxon>
        <taxon>Henningerozyma</taxon>
    </lineage>
</organism>
<dbReference type="PANTHER" id="PTHR43173:SF19">
    <property type="entry name" value="AARF DOMAIN-CONTAINING PROTEIN KINASE 1"/>
    <property type="match status" value="1"/>
</dbReference>
<dbReference type="InterPro" id="IPR011009">
    <property type="entry name" value="Kinase-like_dom_sf"/>
</dbReference>
<dbReference type="HOGENOM" id="CLU_006533_2_5_1"/>
<sequence length="590" mass="68682">MILLFRGQTLRSTIFKHPLQRQIFANTPKRLKSYKIQTNIEQVKNLTDHHNSTGKRFFTKRRILIGSIIGIGVFYYETNENVHSLLKHIYLLSKRVGIVANATIRCFYYYKQVLNIKFETNEERLKALSECHLRCANITLRALEKNGGIFIKLGQHVSAMTYVLPPEWTQTMIPLQDRCPESTVEEIDSMFAQDLKLHIDEIFEKFNSKPIGVASLAQVHTAVLKETGEKVAIKCQHPSLKEFIPIDIMLTQTVFNLLDIVFPEYPLTFIGDELQTSIYVETDFIKEAKNAVLTEENFKNYKKQTALRIPKVIAAYKRILIMEYITGNKLDDLKFLEENNISRSEVSSCLSHIFNRMIFTPNIGVHCDPHGGNLAIRLKPQNDLNNPHNFEIILFDHGLYRYPSTELRRDYAKFWLSLFDHDIEKMKFYAKRFANISDEQFPLFAAAVTGRSIDTVLNRDINSVRSQAEIDEMTEGILTGQHLSNLMSILSTIPRIVLLILKTNDLTRYLDESLHNPLGPERTFLIMSQYCAKLIFDESIEENDELNQIGSIKWIFQYVKNWIKYEIRINKLFIYDTILWIHQHFNRLSI</sequence>
<dbReference type="GO" id="GO:0005743">
    <property type="term" value="C:mitochondrial inner membrane"/>
    <property type="evidence" value="ECO:0007669"/>
    <property type="project" value="EnsemblFungi"/>
</dbReference>
<accession>I2H0M6</accession>
<evidence type="ECO:0000256" key="1">
    <source>
        <dbReference type="ARBA" id="ARBA00009670"/>
    </source>
</evidence>
<keyword evidence="4" id="KW-1185">Reference proteome</keyword>
<dbReference type="KEGG" id="tbl:TBLA_0C01130"/>
<dbReference type="AlphaFoldDB" id="I2H0M6"/>
<evidence type="ECO:0000313" key="3">
    <source>
        <dbReference type="EMBL" id="CCH59928.1"/>
    </source>
</evidence>
<feature type="domain" description="ABC1 atypical kinase-like" evidence="2">
    <location>
        <begin position="175"/>
        <end position="428"/>
    </location>
</feature>
<dbReference type="InterPro" id="IPR051130">
    <property type="entry name" value="Mito_struct-func_regulator"/>
</dbReference>
<protein>
    <recommendedName>
        <fullName evidence="2">ABC1 atypical kinase-like domain-containing protein</fullName>
    </recommendedName>
</protein>
<proteinExistence type="inferred from homology"/>
<dbReference type="FunCoup" id="I2H0M6">
    <property type="interactions" value="496"/>
</dbReference>
<name>I2H0M6_HENB6</name>
<dbReference type="OrthoDB" id="427480at2759"/>
<dbReference type="Pfam" id="PF03109">
    <property type="entry name" value="ABC1"/>
    <property type="match status" value="1"/>
</dbReference>
<dbReference type="SUPFAM" id="SSF56112">
    <property type="entry name" value="Protein kinase-like (PK-like)"/>
    <property type="match status" value="1"/>
</dbReference>
<dbReference type="GeneID" id="14494896"/>
<dbReference type="InterPro" id="IPR004147">
    <property type="entry name" value="ABC1_dom"/>
</dbReference>
<dbReference type="Proteomes" id="UP000002866">
    <property type="component" value="Chromosome 3"/>
</dbReference>
<dbReference type="GO" id="GO:0007005">
    <property type="term" value="P:mitochondrion organization"/>
    <property type="evidence" value="ECO:0007669"/>
    <property type="project" value="EnsemblFungi"/>
</dbReference>
<dbReference type="InParanoid" id="I2H0M6"/>
<comment type="similarity">
    <text evidence="1">Belongs to the protein kinase superfamily. ADCK protein kinase family.</text>
</comment>
<dbReference type="EMBL" id="HE806318">
    <property type="protein sequence ID" value="CCH59928.1"/>
    <property type="molecule type" value="Genomic_DNA"/>
</dbReference>
<evidence type="ECO:0000259" key="2">
    <source>
        <dbReference type="Pfam" id="PF03109"/>
    </source>
</evidence>
<evidence type="ECO:0000313" key="4">
    <source>
        <dbReference type="Proteomes" id="UP000002866"/>
    </source>
</evidence>
<dbReference type="eggNOG" id="KOG1235">
    <property type="taxonomic scope" value="Eukaryota"/>
</dbReference>
<gene>
    <name evidence="3" type="primary">TBLA0C01130</name>
    <name evidence="3" type="ORF">TBLA_0C01130</name>
</gene>
<dbReference type="CDD" id="cd13969">
    <property type="entry name" value="ADCK1-like"/>
    <property type="match status" value="1"/>
</dbReference>
<dbReference type="InterPro" id="IPR045307">
    <property type="entry name" value="ADCK1_dom"/>
</dbReference>
<reference evidence="3 4" key="1">
    <citation type="journal article" date="2011" name="Proc. Natl. Acad. Sci. U.S.A.">
        <title>Evolutionary erosion of yeast sex chromosomes by mating-type switching accidents.</title>
        <authorList>
            <person name="Gordon J.L."/>
            <person name="Armisen D."/>
            <person name="Proux-Wera E."/>
            <person name="Oheigeartaigh S.S."/>
            <person name="Byrne K.P."/>
            <person name="Wolfe K.H."/>
        </authorList>
    </citation>
    <scope>NUCLEOTIDE SEQUENCE [LARGE SCALE GENOMIC DNA]</scope>
    <source>
        <strain evidence="4">ATCC 34711 / CBS 6284 / DSM 70876 / NBRC 10599 / NRRL Y-10934 / UCD 77-7</strain>
    </source>
</reference>
<dbReference type="STRING" id="1071380.I2H0M6"/>
<dbReference type="PANTHER" id="PTHR43173">
    <property type="entry name" value="ABC1 FAMILY PROTEIN"/>
    <property type="match status" value="1"/>
</dbReference>